<dbReference type="EMBL" id="JAAMPC010000005">
    <property type="protein sequence ID" value="KAG2311436.1"/>
    <property type="molecule type" value="Genomic_DNA"/>
</dbReference>
<comment type="caution">
    <text evidence="2">The sequence shown here is derived from an EMBL/GenBank/DDBJ whole genome shotgun (WGS) entry which is preliminary data.</text>
</comment>
<feature type="region of interest" description="Disordered" evidence="1">
    <location>
        <begin position="29"/>
        <end position="49"/>
    </location>
</feature>
<evidence type="ECO:0000313" key="3">
    <source>
        <dbReference type="Proteomes" id="UP000886595"/>
    </source>
</evidence>
<protein>
    <submittedName>
        <fullName evidence="2">Uncharacterized protein</fullName>
    </submittedName>
</protein>
<evidence type="ECO:0000313" key="2">
    <source>
        <dbReference type="EMBL" id="KAG2311436.1"/>
    </source>
</evidence>
<dbReference type="Proteomes" id="UP000886595">
    <property type="component" value="Unassembled WGS sequence"/>
</dbReference>
<sequence>MEIQSACALETQIDSLKREATERPQIFTQPEESVHRRSKSKSTEMTAKKNVKQGIEVSLALLTRSNGYHRQLPRKQVKGLIFLIE</sequence>
<evidence type="ECO:0000256" key="1">
    <source>
        <dbReference type="SAM" id="MobiDB-lite"/>
    </source>
</evidence>
<name>A0A8X7VHS8_BRACI</name>
<accession>A0A8X7VHS8</accession>
<keyword evidence="3" id="KW-1185">Reference proteome</keyword>
<reference evidence="2 3" key="1">
    <citation type="submission" date="2020-02" db="EMBL/GenBank/DDBJ databases">
        <authorList>
            <person name="Ma Q."/>
            <person name="Huang Y."/>
            <person name="Song X."/>
            <person name="Pei D."/>
        </authorList>
    </citation>
    <scope>NUCLEOTIDE SEQUENCE [LARGE SCALE GENOMIC DNA]</scope>
    <source>
        <strain evidence="2">Sxm20200214</strain>
        <tissue evidence="2">Leaf</tissue>
    </source>
</reference>
<dbReference type="AlphaFoldDB" id="A0A8X7VHS8"/>
<organism evidence="2 3">
    <name type="scientific">Brassica carinata</name>
    <name type="common">Ethiopian mustard</name>
    <name type="synonym">Abyssinian cabbage</name>
    <dbReference type="NCBI Taxonomy" id="52824"/>
    <lineage>
        <taxon>Eukaryota</taxon>
        <taxon>Viridiplantae</taxon>
        <taxon>Streptophyta</taxon>
        <taxon>Embryophyta</taxon>
        <taxon>Tracheophyta</taxon>
        <taxon>Spermatophyta</taxon>
        <taxon>Magnoliopsida</taxon>
        <taxon>eudicotyledons</taxon>
        <taxon>Gunneridae</taxon>
        <taxon>Pentapetalae</taxon>
        <taxon>rosids</taxon>
        <taxon>malvids</taxon>
        <taxon>Brassicales</taxon>
        <taxon>Brassicaceae</taxon>
        <taxon>Brassiceae</taxon>
        <taxon>Brassica</taxon>
    </lineage>
</organism>
<proteinExistence type="predicted"/>
<gene>
    <name evidence="2" type="ORF">Bca52824_022993</name>
</gene>